<dbReference type="Proteomes" id="UP000315540">
    <property type="component" value="Unassembled WGS sequence"/>
</dbReference>
<dbReference type="Pfam" id="PF05635">
    <property type="entry name" value="23S_rRNA_IVP"/>
    <property type="match status" value="1"/>
</dbReference>
<dbReference type="NCBIfam" id="NF008911">
    <property type="entry name" value="PRK12275.1-2"/>
    <property type="match status" value="1"/>
</dbReference>
<dbReference type="CDD" id="cd16377">
    <property type="entry name" value="23S_rRNA_IVP_like"/>
    <property type="match status" value="1"/>
</dbReference>
<dbReference type="RefSeq" id="WP_140588660.1">
    <property type="nucleotide sequence ID" value="NZ_VFWZ01000001.1"/>
</dbReference>
<evidence type="ECO:0000313" key="2">
    <source>
        <dbReference type="Proteomes" id="UP000315540"/>
    </source>
</evidence>
<dbReference type="PANTHER" id="PTHR38471">
    <property type="entry name" value="FOUR HELIX BUNDLE PROTEIN"/>
    <property type="match status" value="1"/>
</dbReference>
<dbReference type="SUPFAM" id="SSF158446">
    <property type="entry name" value="IVS-encoded protein-like"/>
    <property type="match status" value="1"/>
</dbReference>
<dbReference type="EMBL" id="VFWZ01000001">
    <property type="protein sequence ID" value="TPN88795.1"/>
    <property type="molecule type" value="Genomic_DNA"/>
</dbReference>
<comment type="caution">
    <text evidence="1">The sequence shown here is derived from an EMBL/GenBank/DDBJ whole genome shotgun (WGS) entry which is preliminary data.</text>
</comment>
<organism evidence="1 2">
    <name type="scientific">Aquimarina algicola</name>
    <dbReference type="NCBI Taxonomy" id="2589995"/>
    <lineage>
        <taxon>Bacteria</taxon>
        <taxon>Pseudomonadati</taxon>
        <taxon>Bacteroidota</taxon>
        <taxon>Flavobacteriia</taxon>
        <taxon>Flavobacteriales</taxon>
        <taxon>Flavobacteriaceae</taxon>
        <taxon>Aquimarina</taxon>
    </lineage>
</organism>
<sequence>MNKYQELNIWKKSMDLVEQVYSLSKSLPDEEKFGLISQIKRSSVSIPSNIAEGAGRNSNKEFIHFLSIANGSTTELETQLILIQRLKLVTKDKINIVLQLCVEIKKMNYALQKSIKRR</sequence>
<dbReference type="AlphaFoldDB" id="A0A504JKC0"/>
<gene>
    <name evidence="1" type="ORF">FHK87_00860</name>
</gene>
<dbReference type="Gene3D" id="1.20.1440.60">
    <property type="entry name" value="23S rRNA-intervening sequence"/>
    <property type="match status" value="1"/>
</dbReference>
<name>A0A504JKC0_9FLAO</name>
<dbReference type="NCBIfam" id="TIGR02436">
    <property type="entry name" value="four helix bundle protein"/>
    <property type="match status" value="1"/>
</dbReference>
<reference evidence="1 2" key="1">
    <citation type="submission" date="2019-06" db="EMBL/GenBank/DDBJ databases">
        <authorList>
            <person name="Meng X."/>
        </authorList>
    </citation>
    <scope>NUCLEOTIDE SEQUENCE [LARGE SCALE GENOMIC DNA]</scope>
    <source>
        <strain evidence="1 2">M625</strain>
    </source>
</reference>
<dbReference type="OrthoDB" id="9811959at2"/>
<proteinExistence type="predicted"/>
<keyword evidence="2" id="KW-1185">Reference proteome</keyword>
<accession>A0A504JKC0</accession>
<protein>
    <submittedName>
        <fullName evidence="1">Four helix bundle protein</fullName>
    </submittedName>
</protein>
<evidence type="ECO:0000313" key="1">
    <source>
        <dbReference type="EMBL" id="TPN88795.1"/>
    </source>
</evidence>
<dbReference type="PANTHER" id="PTHR38471:SF2">
    <property type="entry name" value="FOUR HELIX BUNDLE PROTEIN"/>
    <property type="match status" value="1"/>
</dbReference>
<dbReference type="InterPro" id="IPR036583">
    <property type="entry name" value="23S_rRNA_IVS_sf"/>
</dbReference>
<dbReference type="InterPro" id="IPR012657">
    <property type="entry name" value="23S_rRNA-intervening_sequence"/>
</dbReference>